<evidence type="ECO:0000259" key="1">
    <source>
        <dbReference type="Pfam" id="PF13532"/>
    </source>
</evidence>
<accession>A0A7J6S5H0</accession>
<dbReference type="InterPro" id="IPR032857">
    <property type="entry name" value="ALKBH4"/>
</dbReference>
<gene>
    <name evidence="2" type="primary">ALKBH8_2</name>
    <name evidence="2" type="ORF">FOZ62_009085</name>
</gene>
<dbReference type="GO" id="GO:0032451">
    <property type="term" value="F:demethylase activity"/>
    <property type="evidence" value="ECO:0007669"/>
    <property type="project" value="TreeGrafter"/>
</dbReference>
<evidence type="ECO:0000313" key="2">
    <source>
        <dbReference type="EMBL" id="KAF4728167.1"/>
    </source>
</evidence>
<organism evidence="2 3">
    <name type="scientific">Perkinsus olseni</name>
    <name type="common">Perkinsus atlanticus</name>
    <dbReference type="NCBI Taxonomy" id="32597"/>
    <lineage>
        <taxon>Eukaryota</taxon>
        <taxon>Sar</taxon>
        <taxon>Alveolata</taxon>
        <taxon>Perkinsozoa</taxon>
        <taxon>Perkinsea</taxon>
        <taxon>Perkinsida</taxon>
        <taxon>Perkinsidae</taxon>
        <taxon>Perkinsus</taxon>
    </lineage>
</organism>
<dbReference type="InterPro" id="IPR037151">
    <property type="entry name" value="AlkB-like_sf"/>
</dbReference>
<reference evidence="2 3" key="1">
    <citation type="submission" date="2020-04" db="EMBL/GenBank/DDBJ databases">
        <title>Perkinsus olseni comparative genomics.</title>
        <authorList>
            <person name="Bogema D.R."/>
        </authorList>
    </citation>
    <scope>NUCLEOTIDE SEQUENCE [LARGE SCALE GENOMIC DNA]</scope>
    <source>
        <strain evidence="2">ATCC PRA-205</strain>
    </source>
</reference>
<dbReference type="Proteomes" id="UP000574390">
    <property type="component" value="Unassembled WGS sequence"/>
</dbReference>
<feature type="domain" description="Alpha-ketoglutarate-dependent dioxygenase AlkB-like" evidence="1">
    <location>
        <begin position="6"/>
        <end position="94"/>
    </location>
</feature>
<comment type="caution">
    <text evidence="2">The sequence shown here is derived from an EMBL/GenBank/DDBJ whole genome shotgun (WGS) entry which is preliminary data.</text>
</comment>
<dbReference type="PANTHER" id="PTHR12463">
    <property type="entry name" value="OXYGENASE-RELATED"/>
    <property type="match status" value="1"/>
</dbReference>
<dbReference type="SUPFAM" id="SSF51197">
    <property type="entry name" value="Clavaminate synthase-like"/>
    <property type="match status" value="1"/>
</dbReference>
<protein>
    <submittedName>
        <fullName evidence="2">Alkylated DNA repair protein alkB 8</fullName>
    </submittedName>
</protein>
<feature type="non-terminal residue" evidence="2">
    <location>
        <position position="1"/>
    </location>
</feature>
<dbReference type="PANTHER" id="PTHR12463:SF1">
    <property type="entry name" value="2-OXOGLUTARATE AND FE-DEPENDENT OXYGENASE FAMILY PROTEIN"/>
    <property type="match status" value="1"/>
</dbReference>
<sequence length="94" mass="10442">MPAYTDELVRRIRANSVDEARDFEPDQLTINEYTPGDGIAFHVDTHSAFEGPIVILSIAGGIVLEFRKSEGDKEERALPLWLPRRSLAVMGGES</sequence>
<dbReference type="InterPro" id="IPR027450">
    <property type="entry name" value="AlkB-like"/>
</dbReference>
<evidence type="ECO:0000313" key="3">
    <source>
        <dbReference type="Proteomes" id="UP000574390"/>
    </source>
</evidence>
<dbReference type="Gene3D" id="2.60.120.590">
    <property type="entry name" value="Alpha-ketoglutarate-dependent dioxygenase AlkB-like"/>
    <property type="match status" value="1"/>
</dbReference>
<dbReference type="AlphaFoldDB" id="A0A7J6S5H0"/>
<dbReference type="Pfam" id="PF13532">
    <property type="entry name" value="2OG-FeII_Oxy_2"/>
    <property type="match status" value="1"/>
</dbReference>
<dbReference type="GO" id="GO:0070988">
    <property type="term" value="P:demethylation"/>
    <property type="evidence" value="ECO:0007669"/>
    <property type="project" value="InterPro"/>
</dbReference>
<dbReference type="EMBL" id="JABANM010017202">
    <property type="protein sequence ID" value="KAF4728167.1"/>
    <property type="molecule type" value="Genomic_DNA"/>
</dbReference>
<proteinExistence type="predicted"/>
<dbReference type="GO" id="GO:0016491">
    <property type="term" value="F:oxidoreductase activity"/>
    <property type="evidence" value="ECO:0007669"/>
    <property type="project" value="TreeGrafter"/>
</dbReference>
<name>A0A7J6S5H0_PEROL</name>